<keyword evidence="5" id="KW-1133">Transmembrane helix</keyword>
<proteinExistence type="predicted"/>
<evidence type="ECO:0000256" key="2">
    <source>
        <dbReference type="ARBA" id="ARBA00022801"/>
    </source>
</evidence>
<keyword evidence="7" id="KW-1185">Reference proteome</keyword>
<dbReference type="PROSITE" id="PS00138">
    <property type="entry name" value="SUBTILASE_SER"/>
    <property type="match status" value="1"/>
</dbReference>
<feature type="non-terminal residue" evidence="6">
    <location>
        <position position="623"/>
    </location>
</feature>
<feature type="region of interest" description="Disordered" evidence="4">
    <location>
        <begin position="591"/>
        <end position="623"/>
    </location>
</feature>
<protein>
    <submittedName>
        <fullName evidence="6">Uncharacterized protein</fullName>
    </submittedName>
</protein>
<sequence>MSMRGKITPRDSKRGVCTPVQQNARKCLFLRCNIVPQRFFRGNLVFIPCLLFLTRIVSLFLKNGICLAFSRRCLTSVCDPPVAPPFRPLSTVMLIICKPHCWLWHSTSFLLRGVSLRLIDFEHEASFQIKKYPSSTHSFLYEYDRAYNHINNQNSQHVYLKLVTAIQLLLLLQAITSGTSVSAPQMAGIASLILSMQGKGINPHEIDSRIASSSTPSSNHTGNGILDCKQVSPHGRLLSQVFKHLVLSFSPLPPSSLYILSLSLSSLRLIGLHTSTHSVLPLGINTTFSLPIITVIDRQMAHLRNHCRVSGQVRESKKSATHATRKKALRRWALWACSCRSIMAHRLSAASSAVSRRCLKSPDSSSSVETDCAGTLRHNGLAWTLGDCSIMTNKACDCLLIDLFAVPRQLDDAGARALRRDGRVCTLSAAFCLRERPSGRVVSATAAASSPSAPGASGAAGLSDWRTNSRHSRYAGAVIVGGEPLVSSKKKIYLAIQPTVSLRIRSDWLLIRQQHLSSIIRLTRSEILVLPISRHGHLYTFQDGPKAHSSCVARAHFLGLCRVLLKEMVISEDSQLRRLVSTAVDQADRLHTTTTKGRDTLGAVGSDSESAHQGTQADGLGHG</sequence>
<dbReference type="GO" id="GO:0006508">
    <property type="term" value="P:proteolysis"/>
    <property type="evidence" value="ECO:0007669"/>
    <property type="project" value="UniProtKB-KW"/>
</dbReference>
<evidence type="ECO:0000256" key="4">
    <source>
        <dbReference type="SAM" id="MobiDB-lite"/>
    </source>
</evidence>
<keyword evidence="2" id="KW-0378">Hydrolase</keyword>
<evidence type="ECO:0000256" key="5">
    <source>
        <dbReference type="SAM" id="Phobius"/>
    </source>
</evidence>
<evidence type="ECO:0000256" key="1">
    <source>
        <dbReference type="ARBA" id="ARBA00022670"/>
    </source>
</evidence>
<dbReference type="Gene3D" id="3.40.50.200">
    <property type="entry name" value="Peptidase S8/S53 domain"/>
    <property type="match status" value="1"/>
</dbReference>
<dbReference type="GO" id="GO:0004252">
    <property type="term" value="F:serine-type endopeptidase activity"/>
    <property type="evidence" value="ECO:0007669"/>
    <property type="project" value="InterPro"/>
</dbReference>
<dbReference type="AlphaFoldDB" id="A0A0L6UPG3"/>
<keyword evidence="3" id="KW-0720">Serine protease</keyword>
<dbReference type="InterPro" id="IPR036852">
    <property type="entry name" value="Peptidase_S8/S53_dom_sf"/>
</dbReference>
<evidence type="ECO:0000313" key="7">
    <source>
        <dbReference type="Proteomes" id="UP000037035"/>
    </source>
</evidence>
<keyword evidence="1" id="KW-0645">Protease</keyword>
<dbReference type="SUPFAM" id="SSF52743">
    <property type="entry name" value="Subtilisin-like"/>
    <property type="match status" value="1"/>
</dbReference>
<accession>A0A0L6UPG3</accession>
<dbReference type="STRING" id="27349.A0A0L6UPG3"/>
<organism evidence="6 7">
    <name type="scientific">Puccinia sorghi</name>
    <dbReference type="NCBI Taxonomy" id="27349"/>
    <lineage>
        <taxon>Eukaryota</taxon>
        <taxon>Fungi</taxon>
        <taxon>Dikarya</taxon>
        <taxon>Basidiomycota</taxon>
        <taxon>Pucciniomycotina</taxon>
        <taxon>Pucciniomycetes</taxon>
        <taxon>Pucciniales</taxon>
        <taxon>Pucciniaceae</taxon>
        <taxon>Puccinia</taxon>
    </lineage>
</organism>
<gene>
    <name evidence="6" type="ORF">VP01_4441g1</name>
</gene>
<reference evidence="6 7" key="1">
    <citation type="submission" date="2015-08" db="EMBL/GenBank/DDBJ databases">
        <title>Next Generation Sequencing and Analysis of the Genome of Puccinia sorghi L Schw, the Causal Agent of Maize Common Rust.</title>
        <authorList>
            <person name="Rochi L."/>
            <person name="Burguener G."/>
            <person name="Darino M."/>
            <person name="Turjanski A."/>
            <person name="Kreff E."/>
            <person name="Dieguez M.J."/>
            <person name="Sacco F."/>
        </authorList>
    </citation>
    <scope>NUCLEOTIDE SEQUENCE [LARGE SCALE GENOMIC DNA]</scope>
    <source>
        <strain evidence="6 7">RO10H11247</strain>
    </source>
</reference>
<name>A0A0L6UPG3_9BASI</name>
<dbReference type="EMBL" id="LAVV01009548">
    <property type="protein sequence ID" value="KNZ50404.1"/>
    <property type="molecule type" value="Genomic_DNA"/>
</dbReference>
<dbReference type="VEuPathDB" id="FungiDB:VP01_4441g1"/>
<comment type="caution">
    <text evidence="6">The sequence shown here is derived from an EMBL/GenBank/DDBJ whole genome shotgun (WGS) entry which is preliminary data.</text>
</comment>
<feature type="transmembrane region" description="Helical" evidence="5">
    <location>
        <begin position="39"/>
        <end position="61"/>
    </location>
</feature>
<keyword evidence="5" id="KW-0812">Transmembrane</keyword>
<evidence type="ECO:0000313" key="6">
    <source>
        <dbReference type="EMBL" id="KNZ50404.1"/>
    </source>
</evidence>
<evidence type="ECO:0000256" key="3">
    <source>
        <dbReference type="ARBA" id="ARBA00022825"/>
    </source>
</evidence>
<dbReference type="Proteomes" id="UP000037035">
    <property type="component" value="Unassembled WGS sequence"/>
</dbReference>
<feature type="compositionally biased region" description="Polar residues" evidence="4">
    <location>
        <begin position="607"/>
        <end position="616"/>
    </location>
</feature>
<keyword evidence="5" id="KW-0472">Membrane</keyword>
<dbReference type="InterPro" id="IPR023828">
    <property type="entry name" value="Peptidase_S8_Ser-AS"/>
</dbReference>